<evidence type="ECO:0000256" key="1">
    <source>
        <dbReference type="SAM" id="MobiDB-lite"/>
    </source>
</evidence>
<evidence type="ECO:0000313" key="2">
    <source>
        <dbReference type="EMBL" id="EFO94259.1"/>
    </source>
</evidence>
<dbReference type="PANTHER" id="PTHR21503">
    <property type="entry name" value="F-BOX-CONTAINING HYPOTHETICAL PROTEIN C.ELEGANS"/>
    <property type="match status" value="1"/>
</dbReference>
<dbReference type="Proteomes" id="UP000008281">
    <property type="component" value="Unassembled WGS sequence"/>
</dbReference>
<evidence type="ECO:0000313" key="3">
    <source>
        <dbReference type="Proteomes" id="UP000008281"/>
    </source>
</evidence>
<sequence>MPSASFPLLQLPVLPCKLVFQLLDPVNLVELSLAFRCVNRFLKAYKTHVAQLTWTFDDKDAFPGMFTWKRSSPFYTYMSLTVSFNDSHHIKYYFIGNNQGFRPGSPVETVPGEWPLPIWEFKDNEFWMSGRQTLLEAEPEALDMKVMEKLTKHFSDLFYIDGYNLYYGRIHEFDIFDSFVWNFTRKFKNFSMKKLEINEEDGRFLLEDVEIENLTMEDVNINNFNKITNLRMNMNQSIMEIHGCNWITMSNIIEAHESKLIDIDLTRDLNVNQLVKLVTLWRNGQKLRNLEKLKMEWTRGCCGFDSDELKEFRKKLESLGGRSPLNSSMYQIERVTDGEIALLSFELGRQFEMVLQRVYEKEKKEEEVVEEEEEEEDQEAEEDEDLEKEQEDEEEEKGEGYESEDEDEE</sequence>
<protein>
    <submittedName>
        <fullName evidence="2">Uncharacterized protein</fullName>
    </submittedName>
</protein>
<feature type="compositionally biased region" description="Acidic residues" evidence="1">
    <location>
        <begin position="367"/>
        <end position="409"/>
    </location>
</feature>
<dbReference type="PANTHER" id="PTHR21503:SF8">
    <property type="entry name" value="F-BOX ASSOCIATED DOMAIN-CONTAINING PROTEIN-RELATED"/>
    <property type="match status" value="1"/>
</dbReference>
<gene>
    <name evidence="2" type="ORF">CRE_30172</name>
</gene>
<organism evidence="3">
    <name type="scientific">Caenorhabditis remanei</name>
    <name type="common">Caenorhabditis vulgaris</name>
    <dbReference type="NCBI Taxonomy" id="31234"/>
    <lineage>
        <taxon>Eukaryota</taxon>
        <taxon>Metazoa</taxon>
        <taxon>Ecdysozoa</taxon>
        <taxon>Nematoda</taxon>
        <taxon>Chromadorea</taxon>
        <taxon>Rhabditida</taxon>
        <taxon>Rhabditina</taxon>
        <taxon>Rhabditomorpha</taxon>
        <taxon>Rhabditoidea</taxon>
        <taxon>Rhabditidae</taxon>
        <taxon>Peloderinae</taxon>
        <taxon>Caenorhabditis</taxon>
    </lineage>
</organism>
<dbReference type="AlphaFoldDB" id="E3NE28"/>
<accession>E3NE28</accession>
<name>E3NE28_CAERE</name>
<dbReference type="HOGENOM" id="CLU_645981_0_0_1"/>
<reference evidence="2" key="1">
    <citation type="submission" date="2007-07" db="EMBL/GenBank/DDBJ databases">
        <title>PCAP assembly of the Caenorhabditis remanei genome.</title>
        <authorList>
            <consortium name="The Caenorhabditis remanei Sequencing Consortium"/>
            <person name="Wilson R.K."/>
        </authorList>
    </citation>
    <scope>NUCLEOTIDE SEQUENCE [LARGE SCALE GENOMIC DNA]</scope>
    <source>
        <strain evidence="2">PB4641</strain>
    </source>
</reference>
<feature type="region of interest" description="Disordered" evidence="1">
    <location>
        <begin position="361"/>
        <end position="409"/>
    </location>
</feature>
<proteinExistence type="predicted"/>
<dbReference type="EMBL" id="DS268616">
    <property type="protein sequence ID" value="EFO94259.1"/>
    <property type="molecule type" value="Genomic_DNA"/>
</dbReference>
<keyword evidence="3" id="KW-1185">Reference proteome</keyword>